<dbReference type="KEGG" id="sfu:Sfum_3889"/>
<dbReference type="Proteomes" id="UP000001784">
    <property type="component" value="Chromosome"/>
</dbReference>
<protein>
    <submittedName>
        <fullName evidence="2">Uncharacterized protein</fullName>
    </submittedName>
</protein>
<feature type="chain" id="PRO_5002626350" evidence="1">
    <location>
        <begin position="27"/>
        <end position="153"/>
    </location>
</feature>
<dbReference type="OrthoDB" id="9798568at2"/>
<dbReference type="RefSeq" id="WP_011700674.1">
    <property type="nucleotide sequence ID" value="NC_008554.1"/>
</dbReference>
<evidence type="ECO:0000313" key="2">
    <source>
        <dbReference type="EMBL" id="ABK19558.1"/>
    </source>
</evidence>
<evidence type="ECO:0000313" key="3">
    <source>
        <dbReference type="Proteomes" id="UP000001784"/>
    </source>
</evidence>
<dbReference type="PROSITE" id="PS51257">
    <property type="entry name" value="PROKAR_LIPOPROTEIN"/>
    <property type="match status" value="1"/>
</dbReference>
<keyword evidence="3" id="KW-1185">Reference proteome</keyword>
<feature type="signal peptide" evidence="1">
    <location>
        <begin position="1"/>
        <end position="26"/>
    </location>
</feature>
<accession>A0LQ56</accession>
<name>A0LQ56_SYNFM</name>
<reference evidence="2 3" key="1">
    <citation type="submission" date="2006-10" db="EMBL/GenBank/DDBJ databases">
        <title>Complete sequence of Syntrophobacter fumaroxidans MPOB.</title>
        <authorList>
            <consortium name="US DOE Joint Genome Institute"/>
            <person name="Copeland A."/>
            <person name="Lucas S."/>
            <person name="Lapidus A."/>
            <person name="Barry K."/>
            <person name="Detter J.C."/>
            <person name="Glavina del Rio T."/>
            <person name="Hammon N."/>
            <person name="Israni S."/>
            <person name="Pitluck S."/>
            <person name="Goltsman E.G."/>
            <person name="Martinez M."/>
            <person name="Schmutz J."/>
            <person name="Larimer F."/>
            <person name="Land M."/>
            <person name="Hauser L."/>
            <person name="Kyrpides N."/>
            <person name="Kim E."/>
            <person name="Boone D.R."/>
            <person name="Brockman F."/>
            <person name="Culley D."/>
            <person name="Ferry J."/>
            <person name="Gunsalus R."/>
            <person name="McInerney M.J."/>
            <person name="Morrison M."/>
            <person name="Plugge C."/>
            <person name="Rohlin L."/>
            <person name="Scholten J."/>
            <person name="Sieber J."/>
            <person name="Stams A.J.M."/>
            <person name="Worm P."/>
            <person name="Henstra A.M."/>
            <person name="Richardson P."/>
        </authorList>
    </citation>
    <scope>NUCLEOTIDE SEQUENCE [LARGE SCALE GENOMIC DNA]</scope>
    <source>
        <strain evidence="3">DSM 10017 / MPOB</strain>
    </source>
</reference>
<proteinExistence type="predicted"/>
<dbReference type="AlphaFoldDB" id="A0LQ56"/>
<evidence type="ECO:0000256" key="1">
    <source>
        <dbReference type="SAM" id="SignalP"/>
    </source>
</evidence>
<sequence>MLHRKAAKKFGLVLILGFLVGTVAMAAPALAGCVVVDTGTGTGVVVSCRDGQGLTVKIGDDLVKLVGLGPVWFWEAVGYERPDVGDEVTVWWNVVQCNEVKQNVLTALDYNVEDAIPALELRDENNLPLWNLAKRQITHQQRLAYQHRTGRTK</sequence>
<organism evidence="2 3">
    <name type="scientific">Syntrophobacter fumaroxidans (strain DSM 10017 / MPOB)</name>
    <dbReference type="NCBI Taxonomy" id="335543"/>
    <lineage>
        <taxon>Bacteria</taxon>
        <taxon>Pseudomonadati</taxon>
        <taxon>Thermodesulfobacteriota</taxon>
        <taxon>Syntrophobacteria</taxon>
        <taxon>Syntrophobacterales</taxon>
        <taxon>Syntrophobacteraceae</taxon>
        <taxon>Syntrophobacter</taxon>
    </lineage>
</organism>
<dbReference type="HOGENOM" id="CLU_1712366_0_0_7"/>
<dbReference type="InParanoid" id="A0LQ56"/>
<gene>
    <name evidence="2" type="ordered locus">Sfum_3889</name>
</gene>
<dbReference type="EMBL" id="CP000478">
    <property type="protein sequence ID" value="ABK19558.1"/>
    <property type="molecule type" value="Genomic_DNA"/>
</dbReference>
<keyword evidence="1" id="KW-0732">Signal</keyword>